<sequence>MADEGAPIQESMNEVRESIRRVQQLISERIKVDLKRNELDRLRLRQLQQLRRPQHHDDNRVTDLNPHSREMTLRKVVSCLTLLLLFLFMNVMLCGCIQIKCV</sequence>
<gene>
    <name evidence="2" type="ORF">BT93_L0469</name>
</gene>
<keyword evidence="1" id="KW-1133">Transmembrane helix</keyword>
<keyword evidence="3" id="KW-1185">Reference proteome</keyword>
<comment type="caution">
    <text evidence="2">The sequence shown here is derived from an EMBL/GenBank/DDBJ whole genome shotgun (WGS) entry which is preliminary data.</text>
</comment>
<evidence type="ECO:0000256" key="1">
    <source>
        <dbReference type="SAM" id="Phobius"/>
    </source>
</evidence>
<dbReference type="Proteomes" id="UP000806378">
    <property type="component" value="Unassembled WGS sequence"/>
</dbReference>
<proteinExistence type="predicted"/>
<organism evidence="2 3">
    <name type="scientific">Corymbia citriodora subsp. variegata</name>
    <dbReference type="NCBI Taxonomy" id="360336"/>
    <lineage>
        <taxon>Eukaryota</taxon>
        <taxon>Viridiplantae</taxon>
        <taxon>Streptophyta</taxon>
        <taxon>Embryophyta</taxon>
        <taxon>Tracheophyta</taxon>
        <taxon>Spermatophyta</taxon>
        <taxon>Magnoliopsida</taxon>
        <taxon>eudicotyledons</taxon>
        <taxon>Gunneridae</taxon>
        <taxon>Pentapetalae</taxon>
        <taxon>rosids</taxon>
        <taxon>malvids</taxon>
        <taxon>Myrtales</taxon>
        <taxon>Myrtaceae</taxon>
        <taxon>Myrtoideae</taxon>
        <taxon>Eucalypteae</taxon>
        <taxon>Corymbia</taxon>
    </lineage>
</organism>
<keyword evidence="1" id="KW-0472">Membrane</keyword>
<dbReference type="EMBL" id="MU089737">
    <property type="protein sequence ID" value="KAF7849614.1"/>
    <property type="molecule type" value="Genomic_DNA"/>
</dbReference>
<reference evidence="2" key="1">
    <citation type="submission" date="2020-05" db="EMBL/GenBank/DDBJ databases">
        <title>WGS assembly of Corymbia citriodora subspecies variegata.</title>
        <authorList>
            <person name="Barry K."/>
            <person name="Hundley H."/>
            <person name="Shu S."/>
            <person name="Jenkins J."/>
            <person name="Grimwood J."/>
            <person name="Baten A."/>
        </authorList>
    </citation>
    <scope>NUCLEOTIDE SEQUENCE</scope>
    <source>
        <strain evidence="2">CV2-018</strain>
    </source>
</reference>
<dbReference type="Gramene" id="rna-gnl|WGS:JABURB|Cocit.L0469.1">
    <property type="protein sequence ID" value="cds-KAF7849614.1"/>
    <property type="gene ID" value="gene-BT93_L0469"/>
</dbReference>
<protein>
    <submittedName>
        <fullName evidence="2">Uncharacterized protein</fullName>
    </submittedName>
</protein>
<evidence type="ECO:0000313" key="3">
    <source>
        <dbReference type="Proteomes" id="UP000806378"/>
    </source>
</evidence>
<name>A0A8T0CQY3_CORYI</name>
<accession>A0A8T0CQY3</accession>
<feature type="transmembrane region" description="Helical" evidence="1">
    <location>
        <begin position="76"/>
        <end position="93"/>
    </location>
</feature>
<keyword evidence="1" id="KW-0812">Transmembrane</keyword>
<dbReference type="AlphaFoldDB" id="A0A8T0CQY3"/>
<evidence type="ECO:0000313" key="2">
    <source>
        <dbReference type="EMBL" id="KAF7849614.1"/>
    </source>
</evidence>